<comment type="caution">
    <text evidence="2">The sequence shown here is derived from an EMBL/GenBank/DDBJ whole genome shotgun (WGS) entry which is preliminary data.</text>
</comment>
<keyword evidence="1" id="KW-0812">Transmembrane</keyword>
<dbReference type="Proteomes" id="UP001597264">
    <property type="component" value="Unassembled WGS sequence"/>
</dbReference>
<keyword evidence="1" id="KW-0472">Membrane</keyword>
<gene>
    <name evidence="2" type="ORF">ACFQ2X_10365</name>
</gene>
<evidence type="ECO:0000313" key="2">
    <source>
        <dbReference type="EMBL" id="MFD1217006.1"/>
    </source>
</evidence>
<organism evidence="2 3">
    <name type="scientific">Microbulbifer celer</name>
    <dbReference type="NCBI Taxonomy" id="435905"/>
    <lineage>
        <taxon>Bacteria</taxon>
        <taxon>Pseudomonadati</taxon>
        <taxon>Pseudomonadota</taxon>
        <taxon>Gammaproteobacteria</taxon>
        <taxon>Cellvibrionales</taxon>
        <taxon>Microbulbiferaceae</taxon>
        <taxon>Microbulbifer</taxon>
    </lineage>
</organism>
<feature type="transmembrane region" description="Helical" evidence="1">
    <location>
        <begin position="31"/>
        <end position="53"/>
    </location>
</feature>
<keyword evidence="3" id="KW-1185">Reference proteome</keyword>
<proteinExistence type="predicted"/>
<reference evidence="3" key="1">
    <citation type="journal article" date="2019" name="Int. J. Syst. Evol. Microbiol.">
        <title>The Global Catalogue of Microorganisms (GCM) 10K type strain sequencing project: providing services to taxonomists for standard genome sequencing and annotation.</title>
        <authorList>
            <consortium name="The Broad Institute Genomics Platform"/>
            <consortium name="The Broad Institute Genome Sequencing Center for Infectious Disease"/>
            <person name="Wu L."/>
            <person name="Ma J."/>
        </authorList>
    </citation>
    <scope>NUCLEOTIDE SEQUENCE [LARGE SCALE GENOMIC DNA]</scope>
    <source>
        <strain evidence="3">CCUG 54356</strain>
    </source>
</reference>
<feature type="transmembrane region" description="Helical" evidence="1">
    <location>
        <begin position="100"/>
        <end position="119"/>
    </location>
</feature>
<evidence type="ECO:0000256" key="1">
    <source>
        <dbReference type="SAM" id="Phobius"/>
    </source>
</evidence>
<dbReference type="RefSeq" id="WP_230437181.1">
    <property type="nucleotide sequence ID" value="NZ_CP087715.1"/>
</dbReference>
<protein>
    <submittedName>
        <fullName evidence="2">DUF4870 family protein</fullName>
    </submittedName>
</protein>
<evidence type="ECO:0000313" key="3">
    <source>
        <dbReference type="Proteomes" id="UP001597264"/>
    </source>
</evidence>
<sequence length="131" mass="14997">MEQTSNQPWKSEPQGSEARESSLRQMCHINYALYVASFFVGITAIIALVLAYIKLDDARGTYYEQQFRWQINTFWIGLVALIGLTVVGFVLTVATLGLGFFLVGFLGFVWFIWVVYRIVKGWIYLSDNKPL</sequence>
<name>A0ABW3UAW1_9GAMM</name>
<accession>A0ABW3UAW1</accession>
<keyword evidence="1" id="KW-1133">Transmembrane helix</keyword>
<feature type="transmembrane region" description="Helical" evidence="1">
    <location>
        <begin position="74"/>
        <end position="94"/>
    </location>
</feature>
<dbReference type="EMBL" id="JBHTLR010000008">
    <property type="protein sequence ID" value="MFD1217006.1"/>
    <property type="molecule type" value="Genomic_DNA"/>
</dbReference>